<dbReference type="RefSeq" id="WP_090875049.1">
    <property type="nucleotide sequence ID" value="NZ_FMXQ01000002.1"/>
</dbReference>
<dbReference type="OrthoDB" id="5430236at2"/>
<gene>
    <name evidence="2" type="ORF">SAMN02982931_00909</name>
</gene>
<dbReference type="Proteomes" id="UP000199071">
    <property type="component" value="Unassembled WGS sequence"/>
</dbReference>
<dbReference type="EMBL" id="FMXQ01000002">
    <property type="protein sequence ID" value="SDB12304.1"/>
    <property type="molecule type" value="Genomic_DNA"/>
</dbReference>
<dbReference type="Gene3D" id="3.40.50.410">
    <property type="entry name" value="von Willebrand factor, type A domain"/>
    <property type="match status" value="1"/>
</dbReference>
<dbReference type="STRING" id="665467.SAMN02982931_00909"/>
<accession>A0A1G6AVC1</accession>
<evidence type="ECO:0008006" key="4">
    <source>
        <dbReference type="Google" id="ProtNLM"/>
    </source>
</evidence>
<dbReference type="SUPFAM" id="SSF53300">
    <property type="entry name" value="vWA-like"/>
    <property type="match status" value="1"/>
</dbReference>
<evidence type="ECO:0000256" key="1">
    <source>
        <dbReference type="SAM" id="MobiDB-lite"/>
    </source>
</evidence>
<protein>
    <recommendedName>
        <fullName evidence="4">von Willebrand factor type A domain-containing protein</fullName>
    </recommendedName>
</protein>
<keyword evidence="3" id="KW-1185">Reference proteome</keyword>
<reference evidence="2 3" key="1">
    <citation type="submission" date="2016-10" db="EMBL/GenBank/DDBJ databases">
        <authorList>
            <person name="de Groot N.N."/>
        </authorList>
    </citation>
    <scope>NUCLEOTIDE SEQUENCE [LARGE SCALE GENOMIC DNA]</scope>
    <source>
        <strain evidence="2 3">ATCC 35022</strain>
    </source>
</reference>
<proteinExistence type="predicted"/>
<dbReference type="InterPro" id="IPR036465">
    <property type="entry name" value="vWFA_dom_sf"/>
</dbReference>
<evidence type="ECO:0000313" key="3">
    <source>
        <dbReference type="Proteomes" id="UP000199071"/>
    </source>
</evidence>
<feature type="region of interest" description="Disordered" evidence="1">
    <location>
        <begin position="1"/>
        <end position="25"/>
    </location>
</feature>
<name>A0A1G6AVC1_9HYPH</name>
<evidence type="ECO:0000313" key="2">
    <source>
        <dbReference type="EMBL" id="SDB12304.1"/>
    </source>
</evidence>
<organism evidence="2 3">
    <name type="scientific">Bauldia litoralis</name>
    <dbReference type="NCBI Taxonomy" id="665467"/>
    <lineage>
        <taxon>Bacteria</taxon>
        <taxon>Pseudomonadati</taxon>
        <taxon>Pseudomonadota</taxon>
        <taxon>Alphaproteobacteria</taxon>
        <taxon>Hyphomicrobiales</taxon>
        <taxon>Kaistiaceae</taxon>
        <taxon>Bauldia</taxon>
    </lineage>
</organism>
<dbReference type="AlphaFoldDB" id="A0A1G6AVC1"/>
<sequence length="242" mass="26028">MVADDKTTPAKRNPGKQPAERSAPNDIDAFLKQARILGGAGEGRGRLIFALDATMSRQPTWDTACRLQAQMFEEAGKVGGLDVQLLYYRGFNECRASKWVSNTTALRDLMTGIQVRGGHTQIGKVLSHARRENGKRKIGALVFVGDAIEEPIDTLAARAGELGLLGVKAFVFQEGRDSTVESGFREIARLTGGAYARFDTNAAGQLADLLRAAAIYAAGGMKALETSSGRGGQLLLEQMRSR</sequence>